<name>A0A9K3CM08_9EUKA</name>
<comment type="caution">
    <text evidence="2">The sequence shown here is derived from an EMBL/GenBank/DDBJ whole genome shotgun (WGS) entry which is preliminary data.</text>
</comment>
<reference evidence="2 3" key="1">
    <citation type="journal article" date="2018" name="PLoS ONE">
        <title>The draft genome of Kipferlia bialata reveals reductive genome evolution in fornicate parasites.</title>
        <authorList>
            <person name="Tanifuji G."/>
            <person name="Takabayashi S."/>
            <person name="Kume K."/>
            <person name="Takagi M."/>
            <person name="Nakayama T."/>
            <person name="Kamikawa R."/>
            <person name="Inagaki Y."/>
            <person name="Hashimoto T."/>
        </authorList>
    </citation>
    <scope>NUCLEOTIDE SEQUENCE [LARGE SCALE GENOMIC DNA]</scope>
    <source>
        <strain evidence="2">NY0173</strain>
    </source>
</reference>
<protein>
    <submittedName>
        <fullName evidence="2">Uncharacterized protein</fullName>
    </submittedName>
</protein>
<keyword evidence="3" id="KW-1185">Reference proteome</keyword>
<dbReference type="EMBL" id="BDIP01000009">
    <property type="protein sequence ID" value="GIQ79449.1"/>
    <property type="molecule type" value="Genomic_DNA"/>
</dbReference>
<feature type="region of interest" description="Disordered" evidence="1">
    <location>
        <begin position="1"/>
        <end position="58"/>
    </location>
</feature>
<dbReference type="AlphaFoldDB" id="A0A9K3CM08"/>
<sequence>MRARVISDSEESSDSGVPPPVFSEEGGVVEDETVVEGDKLPSGPDEGVEGTPYDAVSQPEGVAVHVSAGEGLTYNGEEGVCSQSEHADVDPVSQEAEVSMCGEDTPVSTCDMTQDGVDGDVPACVPDGGAEAVSQEAEVSVCDGMPVSTGDMAQDEGGVEGEQSEGTDGVCPNSGSTTRVG</sequence>
<evidence type="ECO:0000313" key="3">
    <source>
        <dbReference type="Proteomes" id="UP000265618"/>
    </source>
</evidence>
<feature type="region of interest" description="Disordered" evidence="1">
    <location>
        <begin position="75"/>
        <end position="95"/>
    </location>
</feature>
<accession>A0A9K3CM08</accession>
<dbReference type="Proteomes" id="UP000265618">
    <property type="component" value="Unassembled WGS sequence"/>
</dbReference>
<feature type="compositionally biased region" description="Acidic residues" evidence="1">
    <location>
        <begin position="153"/>
        <end position="165"/>
    </location>
</feature>
<organism evidence="2 3">
    <name type="scientific">Kipferlia bialata</name>
    <dbReference type="NCBI Taxonomy" id="797122"/>
    <lineage>
        <taxon>Eukaryota</taxon>
        <taxon>Metamonada</taxon>
        <taxon>Carpediemonas-like organisms</taxon>
        <taxon>Kipferlia</taxon>
    </lineage>
</organism>
<gene>
    <name evidence="2" type="ORF">KIPB_000096</name>
</gene>
<feature type="region of interest" description="Disordered" evidence="1">
    <location>
        <begin position="144"/>
        <end position="181"/>
    </location>
</feature>
<evidence type="ECO:0000313" key="2">
    <source>
        <dbReference type="EMBL" id="GIQ79449.1"/>
    </source>
</evidence>
<evidence type="ECO:0000256" key="1">
    <source>
        <dbReference type="SAM" id="MobiDB-lite"/>
    </source>
</evidence>
<proteinExistence type="predicted"/>